<keyword evidence="1 10" id="KW-0489">Methyltransferase</keyword>
<protein>
    <submittedName>
        <fullName evidence="10">Putative methyltransferase-domain-containing protein</fullName>
    </submittedName>
</protein>
<dbReference type="PROSITE" id="PS50145">
    <property type="entry name" value="ZF_TRAF"/>
    <property type="match status" value="2"/>
</dbReference>
<dbReference type="Proteomes" id="UP000195557">
    <property type="component" value="Unassembled WGS sequence"/>
</dbReference>
<dbReference type="AlphaFoldDB" id="A0A1Y5ICT3"/>
<evidence type="ECO:0000256" key="3">
    <source>
        <dbReference type="ARBA" id="ARBA00022691"/>
    </source>
</evidence>
<dbReference type="GO" id="GO:0008270">
    <property type="term" value="F:zinc ion binding"/>
    <property type="evidence" value="ECO:0007669"/>
    <property type="project" value="UniProtKB-KW"/>
</dbReference>
<reference evidence="10" key="1">
    <citation type="submission" date="2017-04" db="EMBL/GenBank/DDBJ databases">
        <title>Population genomics of picophytoplankton unveils novel chromosome hypervariability.</title>
        <authorList>
            <consortium name="DOE Joint Genome Institute"/>
            <person name="Blanc-Mathieu R."/>
            <person name="Krasovec M."/>
            <person name="Hebrard M."/>
            <person name="Yau S."/>
            <person name="Desgranges E."/>
            <person name="Martin J."/>
            <person name="Schackwitz W."/>
            <person name="Kuo A."/>
            <person name="Salin G."/>
            <person name="Donnadieu C."/>
            <person name="Desdevises Y."/>
            <person name="Sanchez-Ferandin S."/>
            <person name="Moreau H."/>
            <person name="Rivals E."/>
            <person name="Grigoriev I.V."/>
            <person name="Grimsley N."/>
            <person name="Eyre-Walker A."/>
            <person name="Piganeau G."/>
        </authorList>
    </citation>
    <scope>NUCLEOTIDE SEQUENCE [LARGE SCALE GENOMIC DNA]</scope>
    <source>
        <strain evidence="10">RCC 1115</strain>
    </source>
</reference>
<dbReference type="InterPro" id="IPR013083">
    <property type="entry name" value="Znf_RING/FYVE/PHD"/>
</dbReference>
<dbReference type="GO" id="GO:0016433">
    <property type="term" value="F:rRNA (adenine) methyltransferase activity"/>
    <property type="evidence" value="ECO:0007669"/>
    <property type="project" value="TreeGrafter"/>
</dbReference>
<dbReference type="SUPFAM" id="SSF49599">
    <property type="entry name" value="TRAF domain-like"/>
    <property type="match status" value="2"/>
</dbReference>
<feature type="region of interest" description="Disordered" evidence="8">
    <location>
        <begin position="281"/>
        <end position="315"/>
    </location>
</feature>
<feature type="zinc finger region" description="TRAF-type" evidence="7">
    <location>
        <begin position="527"/>
        <end position="588"/>
    </location>
</feature>
<keyword evidence="6 7" id="KW-0862">Zinc</keyword>
<dbReference type="PANTHER" id="PTHR21008">
    <property type="entry name" value="S-ADENOSYLMETHIONINE SENSOR UPSTREAM OF MTORC1-RELATED"/>
    <property type="match status" value="1"/>
</dbReference>
<dbReference type="SUPFAM" id="SSF53335">
    <property type="entry name" value="S-adenosyl-L-methionine-dependent methyltransferases"/>
    <property type="match status" value="1"/>
</dbReference>
<dbReference type="Pfam" id="PF11968">
    <property type="entry name" value="Bmt2"/>
    <property type="match status" value="1"/>
</dbReference>
<feature type="compositionally biased region" description="Basic and acidic residues" evidence="8">
    <location>
        <begin position="287"/>
        <end position="306"/>
    </location>
</feature>
<keyword evidence="5 7" id="KW-0863">Zinc-finger</keyword>
<evidence type="ECO:0000256" key="5">
    <source>
        <dbReference type="ARBA" id="ARBA00022771"/>
    </source>
</evidence>
<accession>A0A1Y5ICT3</accession>
<evidence type="ECO:0000313" key="10">
    <source>
        <dbReference type="EMBL" id="OUS46447.1"/>
    </source>
</evidence>
<dbReference type="InterPro" id="IPR001293">
    <property type="entry name" value="Znf_TRAF"/>
</dbReference>
<evidence type="ECO:0000259" key="9">
    <source>
        <dbReference type="PROSITE" id="PS50145"/>
    </source>
</evidence>
<sequence length="920" mass="103862">MRRAREVTSAFHEVTRTLDDPRSTSEERAAARERAMRAGGVDALRDEYQRASALTTTRHRTAKFTFSVLTKLGRRPKRGERPLKTLEVGAINTDLMSAKFLDVRAIDVKSRHPKIEQIDFFKLPVEDETYDVVHSSMVLNCVPTAELRGEMLHRTSRLLRTGGSFFLMLPARCVNASARMTSDKLIRLCRACGLRVVEKKSTPKVMFYCFEKLAKRDRSELSSKELSGAEARSAFLRRERLRDTDARANNDHFGKFVQQLVGASAGVLLAEDVEKRCARGAQAQAVNDEHSDTESESSEGERDERCAMQPLHLPPATVDEVMSAMRRAEAMNAANVGTAEKSFVMNEQQAYVSASLTTSRRAGTVLLTPPDLGTRCQRCDDVAAEPMKNAEGRLFCGPCGRWKEGSDRAALFGVDVQTQMKIDDMAVMCCHSVVAHVNGRNGVALDWKIVSDGCREVHRLAQIRSHEETCARALVRCGLPTQSSNRAEKCHDVFPRGAVEAHRAKCHFRIQNCNDCGCGIQVRKFRAHSLVCGAIEVFCPYRRCKWRGKRGMVDAHVATECLAHPVMCRLEDSETRDICMEIVPRERIGEHKISCQYQMRPCEYCGHEVSLRRMGAHKLKCESRDFQCHRCGRVMPNEHRDLHVREQCPMSEANCEHNRFGCEAKVSKEAYRQHAIDYLDAHIRQVTFGPDGVVHFVETPGKDEVNALALLRRMQTHRIEMMDDFSKFDELCASLVTKIATRAAVAMASTPSTIEVMSVVEEFRSRSNSARRVAEFNLLEKSAFDRDKVYHDLLVSRNLAGAHMLEELRDLDERTSSLHQKIEMLYVSLESRRDDAVDRLDNHLDDMSPASTFVADAKLRVHEFVKAKREDRRRLDAKVLDAKSAVANVKNIIVDNAAHRKRTGEKLERDILASLSARDL</sequence>
<keyword evidence="2 10" id="KW-0808">Transferase</keyword>
<proteinExistence type="predicted"/>
<feature type="domain" description="TRAF-type" evidence="9">
    <location>
        <begin position="527"/>
        <end position="588"/>
    </location>
</feature>
<evidence type="ECO:0000256" key="1">
    <source>
        <dbReference type="ARBA" id="ARBA00022603"/>
    </source>
</evidence>
<organism evidence="10">
    <name type="scientific">Ostreococcus tauri</name>
    <name type="common">Marine green alga</name>
    <dbReference type="NCBI Taxonomy" id="70448"/>
    <lineage>
        <taxon>Eukaryota</taxon>
        <taxon>Viridiplantae</taxon>
        <taxon>Chlorophyta</taxon>
        <taxon>Mamiellophyceae</taxon>
        <taxon>Mamiellales</taxon>
        <taxon>Bathycoccaceae</taxon>
        <taxon>Ostreococcus</taxon>
    </lineage>
</organism>
<feature type="domain" description="TRAF-type" evidence="9">
    <location>
        <begin position="616"/>
        <end position="672"/>
    </location>
</feature>
<keyword evidence="3" id="KW-0949">S-adenosyl-L-methionine</keyword>
<dbReference type="InterPro" id="IPR021867">
    <property type="entry name" value="Bmt2/SAMTOR"/>
</dbReference>
<gene>
    <name evidence="10" type="ORF">BE221DRAFT_145714</name>
</gene>
<evidence type="ECO:0000256" key="7">
    <source>
        <dbReference type="PROSITE-ProRule" id="PRU00207"/>
    </source>
</evidence>
<dbReference type="InterPro" id="IPR029063">
    <property type="entry name" value="SAM-dependent_MTases_sf"/>
</dbReference>
<dbReference type="EMBL" id="KZ155783">
    <property type="protein sequence ID" value="OUS46447.1"/>
    <property type="molecule type" value="Genomic_DNA"/>
</dbReference>
<name>A0A1Y5ICT3_OSTTA</name>
<evidence type="ECO:0000256" key="2">
    <source>
        <dbReference type="ARBA" id="ARBA00022679"/>
    </source>
</evidence>
<dbReference type="GO" id="GO:0005730">
    <property type="term" value="C:nucleolus"/>
    <property type="evidence" value="ECO:0007669"/>
    <property type="project" value="TreeGrafter"/>
</dbReference>
<evidence type="ECO:0000256" key="6">
    <source>
        <dbReference type="ARBA" id="ARBA00022833"/>
    </source>
</evidence>
<dbReference type="Gene3D" id="3.40.50.150">
    <property type="entry name" value="Vaccinia Virus protein VP39"/>
    <property type="match status" value="1"/>
</dbReference>
<feature type="zinc finger region" description="TRAF-type" evidence="7">
    <location>
        <begin position="616"/>
        <end position="672"/>
    </location>
</feature>
<dbReference type="PANTHER" id="PTHR21008:SF1">
    <property type="entry name" value="25S RRNA (ADENINE(2142)-N(1))-METHYLTRANSFERASE"/>
    <property type="match status" value="1"/>
</dbReference>
<dbReference type="Pfam" id="PF02176">
    <property type="entry name" value="zf-TRAF"/>
    <property type="match status" value="1"/>
</dbReference>
<evidence type="ECO:0000256" key="4">
    <source>
        <dbReference type="ARBA" id="ARBA00022723"/>
    </source>
</evidence>
<keyword evidence="4 7" id="KW-0479">Metal-binding</keyword>
<evidence type="ECO:0000256" key="8">
    <source>
        <dbReference type="SAM" id="MobiDB-lite"/>
    </source>
</evidence>
<dbReference type="Gene3D" id="3.30.40.10">
    <property type="entry name" value="Zinc/RING finger domain, C3HC4 (zinc finger)"/>
    <property type="match status" value="2"/>
</dbReference>
<dbReference type="CDD" id="cd02440">
    <property type="entry name" value="AdoMet_MTases"/>
    <property type="match status" value="1"/>
</dbReference>